<organism evidence="10 11">
    <name type="scientific">Rhizoctonia solani</name>
    <dbReference type="NCBI Taxonomy" id="456999"/>
    <lineage>
        <taxon>Eukaryota</taxon>
        <taxon>Fungi</taxon>
        <taxon>Dikarya</taxon>
        <taxon>Basidiomycota</taxon>
        <taxon>Agaricomycotina</taxon>
        <taxon>Agaricomycetes</taxon>
        <taxon>Cantharellales</taxon>
        <taxon>Ceratobasidiaceae</taxon>
        <taxon>Rhizoctonia</taxon>
    </lineage>
</organism>
<evidence type="ECO:0000256" key="8">
    <source>
        <dbReference type="ARBA" id="ARBA00023033"/>
    </source>
</evidence>
<proteinExistence type="inferred from homology"/>
<dbReference type="Gene3D" id="1.10.630.10">
    <property type="entry name" value="Cytochrome P450"/>
    <property type="match status" value="1"/>
</dbReference>
<evidence type="ECO:0000256" key="7">
    <source>
        <dbReference type="ARBA" id="ARBA00023004"/>
    </source>
</evidence>
<dbReference type="PANTHER" id="PTHR24305">
    <property type="entry name" value="CYTOCHROME P450"/>
    <property type="match status" value="1"/>
</dbReference>
<evidence type="ECO:0000256" key="1">
    <source>
        <dbReference type="ARBA" id="ARBA00001971"/>
    </source>
</evidence>
<reference evidence="10" key="1">
    <citation type="submission" date="2020-09" db="EMBL/GenBank/DDBJ databases">
        <title>Comparative genome analyses of four rice-infecting Rhizoctonia solani isolates reveal extensive enrichment of homogalacturonan modification genes.</title>
        <authorList>
            <person name="Lee D.-Y."/>
            <person name="Jeon J."/>
            <person name="Kim K.-T."/>
            <person name="Cheong K."/>
            <person name="Song H."/>
            <person name="Choi G."/>
            <person name="Ko J."/>
            <person name="Opiyo S.O."/>
            <person name="Zuo S."/>
            <person name="Madhav S."/>
            <person name="Lee Y.-H."/>
            <person name="Wang G.-L."/>
        </authorList>
    </citation>
    <scope>NUCLEOTIDE SEQUENCE</scope>
    <source>
        <strain evidence="10">AG1-IA YN-7</strain>
    </source>
</reference>
<evidence type="ECO:0000313" key="11">
    <source>
        <dbReference type="Proteomes" id="UP000650582"/>
    </source>
</evidence>
<keyword evidence="4" id="KW-0349">Heme</keyword>
<dbReference type="SUPFAM" id="SSF48264">
    <property type="entry name" value="Cytochrome P450"/>
    <property type="match status" value="1"/>
</dbReference>
<keyword evidence="5" id="KW-0479">Metal-binding</keyword>
<dbReference type="PANTHER" id="PTHR24305:SF166">
    <property type="entry name" value="CYTOCHROME P450 12A4, MITOCHONDRIAL-RELATED"/>
    <property type="match status" value="1"/>
</dbReference>
<evidence type="ECO:0000256" key="6">
    <source>
        <dbReference type="ARBA" id="ARBA00023002"/>
    </source>
</evidence>
<dbReference type="PRINTS" id="PR00385">
    <property type="entry name" value="P450"/>
</dbReference>
<evidence type="ECO:0000256" key="4">
    <source>
        <dbReference type="ARBA" id="ARBA00022617"/>
    </source>
</evidence>
<dbReference type="GO" id="GO:0020037">
    <property type="term" value="F:heme binding"/>
    <property type="evidence" value="ECO:0007669"/>
    <property type="project" value="InterPro"/>
</dbReference>
<comment type="pathway">
    <text evidence="2">Secondary metabolite biosynthesis.</text>
</comment>
<keyword evidence="6" id="KW-0560">Oxidoreductase</keyword>
<sequence>MIKMTNLNTTCFGFALQKLAVSRGDHLCYALLGVIGLAAVLVLSRAVRSKSNISMLDGPAPSSAIWGSTEDMFDPDTALDFQDKLMDTYGSVCRIKGPFGAEELWVSDPRALQEIFIKGHDDFREAGWLITWLKLVFGPVVPTVYGHRHEVQRKTPTMTIIAQRLVDAITSEVQTNGGNSQAIDLFKWSHLISLEIIGQAGMGHSFGILDGKVPAYLFASRDLLCVPECMHVIDLADLYRSALLTEMWYLHPFIAFLARLGPAFLRRAVVEHVPHRLVQRMKNVADTMHETAVDIMRRKREALSSGTLDSEVAAGRDIMTALLRHNLMAAPQDQMTDEDVLAQINGLAFAGNDTTSSALSRTIHLLAEHPCIQSKLRDEIRRAHHFYGKNLDYDQLNSLLYLDAVCRESLRLHAPVFFLDRVAMKDWILPLHYPARSAEGRAMMLNIRVPKGATLHVSLGAANRDRRTWGDDARAFRPDRWLEPLPKSVMDSRMPANQLSMTFLGGPRACPNARGVKFAQLEMSECPPLTGSSAKVEHSLVQTETVLSNLVSSFKFELSNENIKWKNDAIAKPYTQYSDGTTSKDPKMLINVTVMGESG</sequence>
<dbReference type="GO" id="GO:0016705">
    <property type="term" value="F:oxidoreductase activity, acting on paired donors, with incorporation or reduction of molecular oxygen"/>
    <property type="evidence" value="ECO:0007669"/>
    <property type="project" value="InterPro"/>
</dbReference>
<dbReference type="InterPro" id="IPR036396">
    <property type="entry name" value="Cyt_P450_sf"/>
</dbReference>
<keyword evidence="7" id="KW-0408">Iron</keyword>
<keyword evidence="9" id="KW-1133">Transmembrane helix</keyword>
<comment type="similarity">
    <text evidence="3">Belongs to the cytochrome P450 family.</text>
</comment>
<dbReference type="GO" id="GO:0004497">
    <property type="term" value="F:monooxygenase activity"/>
    <property type="evidence" value="ECO:0007669"/>
    <property type="project" value="UniProtKB-KW"/>
</dbReference>
<feature type="transmembrane region" description="Helical" evidence="9">
    <location>
        <begin position="27"/>
        <end position="47"/>
    </location>
</feature>
<evidence type="ECO:0000256" key="5">
    <source>
        <dbReference type="ARBA" id="ARBA00022723"/>
    </source>
</evidence>
<dbReference type="Proteomes" id="UP000650582">
    <property type="component" value="Unassembled WGS sequence"/>
</dbReference>
<dbReference type="InterPro" id="IPR001128">
    <property type="entry name" value="Cyt_P450"/>
</dbReference>
<dbReference type="InterPro" id="IPR050121">
    <property type="entry name" value="Cytochrome_P450_monoxygenase"/>
</dbReference>
<protein>
    <submittedName>
        <fullName evidence="10">Cytochrome p450</fullName>
    </submittedName>
</protein>
<dbReference type="EMBL" id="JACYCC010000024">
    <property type="protein sequence ID" value="KAF8685181.1"/>
    <property type="molecule type" value="Genomic_DNA"/>
</dbReference>
<keyword evidence="9" id="KW-0812">Transmembrane</keyword>
<evidence type="ECO:0000313" key="10">
    <source>
        <dbReference type="EMBL" id="KAF8685181.1"/>
    </source>
</evidence>
<gene>
    <name evidence="10" type="ORF">RHS04_01067</name>
</gene>
<evidence type="ECO:0000256" key="2">
    <source>
        <dbReference type="ARBA" id="ARBA00005179"/>
    </source>
</evidence>
<dbReference type="Pfam" id="PF00067">
    <property type="entry name" value="p450"/>
    <property type="match status" value="1"/>
</dbReference>
<keyword evidence="9" id="KW-0472">Membrane</keyword>
<comment type="cofactor">
    <cofactor evidence="1">
        <name>heme</name>
        <dbReference type="ChEBI" id="CHEBI:30413"/>
    </cofactor>
</comment>
<name>A0A8H7HII5_9AGAM</name>
<dbReference type="GO" id="GO:0005506">
    <property type="term" value="F:iron ion binding"/>
    <property type="evidence" value="ECO:0007669"/>
    <property type="project" value="InterPro"/>
</dbReference>
<comment type="caution">
    <text evidence="10">The sequence shown here is derived from an EMBL/GenBank/DDBJ whole genome shotgun (WGS) entry which is preliminary data.</text>
</comment>
<evidence type="ECO:0000256" key="3">
    <source>
        <dbReference type="ARBA" id="ARBA00010617"/>
    </source>
</evidence>
<accession>A0A8H7HII5</accession>
<evidence type="ECO:0000256" key="9">
    <source>
        <dbReference type="SAM" id="Phobius"/>
    </source>
</evidence>
<keyword evidence="8" id="KW-0503">Monooxygenase</keyword>
<dbReference type="AlphaFoldDB" id="A0A8H7HII5"/>